<dbReference type="AlphaFoldDB" id="A0AAV7MMB4"/>
<sequence length="126" mass="13556">MKGKQSNAVTQYALAQGLQQSTIQQTGAQEADTEGEPLRGVLMEAIQGSRTILESKVDTVAIEVGFLHADLCKVLERISVNEQLIGSLGREVASLKEQIVKLTAKARTLRAGRSTPRADHIIITCG</sequence>
<comment type="caution">
    <text evidence="1">The sequence shown here is derived from an EMBL/GenBank/DDBJ whole genome shotgun (WGS) entry which is preliminary data.</text>
</comment>
<dbReference type="Proteomes" id="UP001066276">
    <property type="component" value="Chromosome 9"/>
</dbReference>
<name>A0AAV7MMB4_PLEWA</name>
<evidence type="ECO:0000313" key="2">
    <source>
        <dbReference type="Proteomes" id="UP001066276"/>
    </source>
</evidence>
<reference evidence="1" key="1">
    <citation type="journal article" date="2022" name="bioRxiv">
        <title>Sequencing and chromosome-scale assembly of the giantPleurodeles waltlgenome.</title>
        <authorList>
            <person name="Brown T."/>
            <person name="Elewa A."/>
            <person name="Iarovenko S."/>
            <person name="Subramanian E."/>
            <person name="Araus A.J."/>
            <person name="Petzold A."/>
            <person name="Susuki M."/>
            <person name="Suzuki K.-i.T."/>
            <person name="Hayashi T."/>
            <person name="Toyoda A."/>
            <person name="Oliveira C."/>
            <person name="Osipova E."/>
            <person name="Leigh N.D."/>
            <person name="Simon A."/>
            <person name="Yun M.H."/>
        </authorList>
    </citation>
    <scope>NUCLEOTIDE SEQUENCE</scope>
    <source>
        <strain evidence="1">20211129_DDA</strain>
        <tissue evidence="1">Liver</tissue>
    </source>
</reference>
<dbReference type="EMBL" id="JANPWB010000013">
    <property type="protein sequence ID" value="KAJ1104512.1"/>
    <property type="molecule type" value="Genomic_DNA"/>
</dbReference>
<organism evidence="1 2">
    <name type="scientific">Pleurodeles waltl</name>
    <name type="common">Iberian ribbed newt</name>
    <dbReference type="NCBI Taxonomy" id="8319"/>
    <lineage>
        <taxon>Eukaryota</taxon>
        <taxon>Metazoa</taxon>
        <taxon>Chordata</taxon>
        <taxon>Craniata</taxon>
        <taxon>Vertebrata</taxon>
        <taxon>Euteleostomi</taxon>
        <taxon>Amphibia</taxon>
        <taxon>Batrachia</taxon>
        <taxon>Caudata</taxon>
        <taxon>Salamandroidea</taxon>
        <taxon>Salamandridae</taxon>
        <taxon>Pleurodelinae</taxon>
        <taxon>Pleurodeles</taxon>
    </lineage>
</organism>
<evidence type="ECO:0000313" key="1">
    <source>
        <dbReference type="EMBL" id="KAJ1104512.1"/>
    </source>
</evidence>
<protein>
    <submittedName>
        <fullName evidence="1">Uncharacterized protein</fullName>
    </submittedName>
</protein>
<gene>
    <name evidence="1" type="ORF">NDU88_001923</name>
</gene>
<keyword evidence="2" id="KW-1185">Reference proteome</keyword>
<accession>A0AAV7MMB4</accession>
<proteinExistence type="predicted"/>